<dbReference type="SMART" id="SM00342">
    <property type="entry name" value="HTH_ARAC"/>
    <property type="match status" value="1"/>
</dbReference>
<evidence type="ECO:0000259" key="4">
    <source>
        <dbReference type="PROSITE" id="PS01124"/>
    </source>
</evidence>
<dbReference type="Pfam" id="PF12833">
    <property type="entry name" value="HTH_18"/>
    <property type="match status" value="1"/>
</dbReference>
<proteinExistence type="predicted"/>
<dbReference type="Pfam" id="PF02311">
    <property type="entry name" value="AraC_binding"/>
    <property type="match status" value="1"/>
</dbReference>
<comment type="caution">
    <text evidence="5">The sequence shown here is derived from an EMBL/GenBank/DDBJ whole genome shotgun (WGS) entry which is preliminary data.</text>
</comment>
<keyword evidence="6" id="KW-1185">Reference proteome</keyword>
<feature type="domain" description="HTH araC/xylS-type" evidence="4">
    <location>
        <begin position="185"/>
        <end position="283"/>
    </location>
</feature>
<gene>
    <name evidence="5" type="ORF">C7383_10656</name>
</gene>
<dbReference type="Proteomes" id="UP000245412">
    <property type="component" value="Unassembled WGS sequence"/>
</dbReference>
<dbReference type="Gene3D" id="2.60.120.10">
    <property type="entry name" value="Jelly Rolls"/>
    <property type="match status" value="1"/>
</dbReference>
<dbReference type="InterPro" id="IPR014710">
    <property type="entry name" value="RmlC-like_jellyroll"/>
</dbReference>
<dbReference type="InterPro" id="IPR009057">
    <property type="entry name" value="Homeodomain-like_sf"/>
</dbReference>
<evidence type="ECO:0000256" key="3">
    <source>
        <dbReference type="ARBA" id="ARBA00023163"/>
    </source>
</evidence>
<dbReference type="GO" id="GO:0043565">
    <property type="term" value="F:sequence-specific DNA binding"/>
    <property type="evidence" value="ECO:0007669"/>
    <property type="project" value="InterPro"/>
</dbReference>
<dbReference type="GO" id="GO:0003700">
    <property type="term" value="F:DNA-binding transcription factor activity"/>
    <property type="evidence" value="ECO:0007669"/>
    <property type="project" value="InterPro"/>
</dbReference>
<evidence type="ECO:0000256" key="2">
    <source>
        <dbReference type="ARBA" id="ARBA00023125"/>
    </source>
</evidence>
<dbReference type="InterPro" id="IPR003313">
    <property type="entry name" value="AraC-bd"/>
</dbReference>
<sequence length="285" mass="32716">MSDKYKFQDLLGYPYSQHLPAHSKINPFLICSSRMGCDLCSGDFEIVREKDYPYFTLHILFEGCSFFHIDGHDYLLKKGDAFLIAAGEEHCYRNVQNSSLGLMWIELSGNGCRELLNSLRLNNIRTIDGLYTQKITAQLLKILSYVKYNSNPDPYELSSMQYALIMYLLKTASELPSKDISPVITAAMDFIQQNFTQNIQVSGLAKALHVSNTYLTASFRRYLGTSPYQYISMKRLEYACFLLETTELSCQIIAEKAGFYDSAHFHRCFTKAFRISPSRYQKGDR</sequence>
<keyword evidence="1" id="KW-0805">Transcription regulation</keyword>
<dbReference type="RefSeq" id="WP_257497655.1">
    <property type="nucleotide sequence ID" value="NZ_JANKBI010000004.1"/>
</dbReference>
<dbReference type="EMBL" id="QGGY01000006">
    <property type="protein sequence ID" value="PWJ75486.1"/>
    <property type="molecule type" value="Genomic_DNA"/>
</dbReference>
<evidence type="ECO:0000256" key="1">
    <source>
        <dbReference type="ARBA" id="ARBA00023015"/>
    </source>
</evidence>
<dbReference type="PANTHER" id="PTHR43280:SF11">
    <property type="entry name" value="RCS-SPECIFIC HTH-TYPE TRANSCRIPTIONAL ACTIVATOR RCLR"/>
    <property type="match status" value="1"/>
</dbReference>
<dbReference type="SUPFAM" id="SSF46689">
    <property type="entry name" value="Homeodomain-like"/>
    <property type="match status" value="2"/>
</dbReference>
<dbReference type="Gene3D" id="1.10.10.60">
    <property type="entry name" value="Homeodomain-like"/>
    <property type="match status" value="2"/>
</dbReference>
<dbReference type="InterPro" id="IPR018060">
    <property type="entry name" value="HTH_AraC"/>
</dbReference>
<accession>A0AB73T3N5</accession>
<dbReference type="SUPFAM" id="SSF51215">
    <property type="entry name" value="Regulatory protein AraC"/>
    <property type="match status" value="1"/>
</dbReference>
<evidence type="ECO:0000313" key="5">
    <source>
        <dbReference type="EMBL" id="PWJ75486.1"/>
    </source>
</evidence>
<dbReference type="InterPro" id="IPR037923">
    <property type="entry name" value="HTH-like"/>
</dbReference>
<keyword evidence="3" id="KW-0804">Transcription</keyword>
<dbReference type="AlphaFoldDB" id="A0AB73T3N5"/>
<keyword evidence="2" id="KW-0238">DNA-binding</keyword>
<dbReference type="PANTHER" id="PTHR43280">
    <property type="entry name" value="ARAC-FAMILY TRANSCRIPTIONAL REGULATOR"/>
    <property type="match status" value="1"/>
</dbReference>
<protein>
    <submittedName>
        <fullName evidence="5">AraC-like DNA-binding protein</fullName>
    </submittedName>
</protein>
<evidence type="ECO:0000313" key="6">
    <source>
        <dbReference type="Proteomes" id="UP000245412"/>
    </source>
</evidence>
<organism evidence="5 6">
    <name type="scientific">Murimonas intestini</name>
    <dbReference type="NCBI Taxonomy" id="1337051"/>
    <lineage>
        <taxon>Bacteria</taxon>
        <taxon>Bacillati</taxon>
        <taxon>Bacillota</taxon>
        <taxon>Clostridia</taxon>
        <taxon>Lachnospirales</taxon>
        <taxon>Lachnospiraceae</taxon>
        <taxon>Murimonas</taxon>
    </lineage>
</organism>
<reference evidence="5 6" key="1">
    <citation type="submission" date="2018-05" db="EMBL/GenBank/DDBJ databases">
        <authorList>
            <person name="Goeker M."/>
            <person name="Huntemann M."/>
            <person name="Clum A."/>
            <person name="Pillay M."/>
            <person name="Palaniappan K."/>
            <person name="Varghese N."/>
            <person name="Mikhailova N."/>
            <person name="Stamatis D."/>
            <person name="Reddy T."/>
            <person name="Daum C."/>
            <person name="Shapiro N."/>
            <person name="Ivanova N."/>
            <person name="Kyrpides N."/>
            <person name="Woyke T."/>
        </authorList>
    </citation>
    <scope>NUCLEOTIDE SEQUENCE [LARGE SCALE GENOMIC DNA]</scope>
    <source>
        <strain evidence="5 6">DSM 26524</strain>
    </source>
</reference>
<dbReference type="PROSITE" id="PS01124">
    <property type="entry name" value="HTH_ARAC_FAMILY_2"/>
    <property type="match status" value="1"/>
</dbReference>
<name>A0AB73T3N5_9FIRM</name>